<dbReference type="EMBL" id="MU006782">
    <property type="protein sequence ID" value="KAF2641735.1"/>
    <property type="molecule type" value="Genomic_DNA"/>
</dbReference>
<accession>A0A6A6S2K3</accession>
<feature type="compositionally biased region" description="Basic and acidic residues" evidence="1">
    <location>
        <begin position="139"/>
        <end position="149"/>
    </location>
</feature>
<protein>
    <submittedName>
        <fullName evidence="2">Uncharacterized protein</fullName>
    </submittedName>
</protein>
<keyword evidence="3" id="KW-1185">Reference proteome</keyword>
<proteinExistence type="predicted"/>
<dbReference type="Proteomes" id="UP000799753">
    <property type="component" value="Unassembled WGS sequence"/>
</dbReference>
<feature type="region of interest" description="Disordered" evidence="1">
    <location>
        <begin position="271"/>
        <end position="304"/>
    </location>
</feature>
<feature type="region of interest" description="Disordered" evidence="1">
    <location>
        <begin position="139"/>
        <end position="159"/>
    </location>
</feature>
<evidence type="ECO:0000313" key="2">
    <source>
        <dbReference type="EMBL" id="KAF2641735.1"/>
    </source>
</evidence>
<evidence type="ECO:0000313" key="3">
    <source>
        <dbReference type="Proteomes" id="UP000799753"/>
    </source>
</evidence>
<organism evidence="2 3">
    <name type="scientific">Massarina eburnea CBS 473.64</name>
    <dbReference type="NCBI Taxonomy" id="1395130"/>
    <lineage>
        <taxon>Eukaryota</taxon>
        <taxon>Fungi</taxon>
        <taxon>Dikarya</taxon>
        <taxon>Ascomycota</taxon>
        <taxon>Pezizomycotina</taxon>
        <taxon>Dothideomycetes</taxon>
        <taxon>Pleosporomycetidae</taxon>
        <taxon>Pleosporales</taxon>
        <taxon>Massarineae</taxon>
        <taxon>Massarinaceae</taxon>
        <taxon>Massarina</taxon>
    </lineage>
</organism>
<name>A0A6A6S2K3_9PLEO</name>
<feature type="compositionally biased region" description="Acidic residues" evidence="1">
    <location>
        <begin position="48"/>
        <end position="57"/>
    </location>
</feature>
<feature type="compositionally biased region" description="Basic and acidic residues" evidence="1">
    <location>
        <begin position="233"/>
        <end position="246"/>
    </location>
</feature>
<feature type="compositionally biased region" description="Basic and acidic residues" evidence="1">
    <location>
        <begin position="288"/>
        <end position="304"/>
    </location>
</feature>
<feature type="region of interest" description="Disordered" evidence="1">
    <location>
        <begin position="1"/>
        <end position="69"/>
    </location>
</feature>
<evidence type="ECO:0000256" key="1">
    <source>
        <dbReference type="SAM" id="MobiDB-lite"/>
    </source>
</evidence>
<feature type="compositionally biased region" description="Pro residues" evidence="1">
    <location>
        <begin position="12"/>
        <end position="26"/>
    </location>
</feature>
<feature type="region of interest" description="Disordered" evidence="1">
    <location>
        <begin position="219"/>
        <end position="246"/>
    </location>
</feature>
<dbReference type="AlphaFoldDB" id="A0A6A6S2K3"/>
<reference evidence="2" key="1">
    <citation type="journal article" date="2020" name="Stud. Mycol.">
        <title>101 Dothideomycetes genomes: a test case for predicting lifestyles and emergence of pathogens.</title>
        <authorList>
            <person name="Haridas S."/>
            <person name="Albert R."/>
            <person name="Binder M."/>
            <person name="Bloem J."/>
            <person name="Labutti K."/>
            <person name="Salamov A."/>
            <person name="Andreopoulos B."/>
            <person name="Baker S."/>
            <person name="Barry K."/>
            <person name="Bills G."/>
            <person name="Bluhm B."/>
            <person name="Cannon C."/>
            <person name="Castanera R."/>
            <person name="Culley D."/>
            <person name="Daum C."/>
            <person name="Ezra D."/>
            <person name="Gonzalez J."/>
            <person name="Henrissat B."/>
            <person name="Kuo A."/>
            <person name="Liang C."/>
            <person name="Lipzen A."/>
            <person name="Lutzoni F."/>
            <person name="Magnuson J."/>
            <person name="Mondo S."/>
            <person name="Nolan M."/>
            <person name="Ohm R."/>
            <person name="Pangilinan J."/>
            <person name="Park H.-J."/>
            <person name="Ramirez L."/>
            <person name="Alfaro M."/>
            <person name="Sun H."/>
            <person name="Tritt A."/>
            <person name="Yoshinaga Y."/>
            <person name="Zwiers L.-H."/>
            <person name="Turgeon B."/>
            <person name="Goodwin S."/>
            <person name="Spatafora J."/>
            <person name="Crous P."/>
            <person name="Grigoriev I."/>
        </authorList>
    </citation>
    <scope>NUCLEOTIDE SEQUENCE</scope>
    <source>
        <strain evidence="2">CBS 473.64</strain>
    </source>
</reference>
<gene>
    <name evidence="2" type="ORF">P280DRAFT_283999</name>
</gene>
<dbReference type="OrthoDB" id="1681166at2759"/>
<sequence length="304" mass="32870">MSTTPDPTRLSPRPPRATSPRSPPPPHLDDPPITPDDAPPDPSRAQDYDDNDNDEIPYPEAGSEHTLLPPPNFHPFFTIVEDATSGEHYHPLTHYVFADDDPAIVAAAAMRSMGLDDTKFLPRPEGAAQAYSLHREHLDPDAEDGEGKRKAPGIESPLPPPLIGGKEHYIIIDIGADGHTVVDALSMSPDWQIVNAGVRTAPNFDQEARDQGFMLKIEGVGMPGKHKGKAKGRPGEAKLQEARERNRGDAFGALDGLVREVERGLDVAGRIAGRRDGPGEGLGIGTEARGEEVDEERRANQAEL</sequence>